<comment type="cofactor">
    <cofactor evidence="6">
        <name>[4Fe-4S] cluster</name>
        <dbReference type="ChEBI" id="CHEBI:49883"/>
    </cofactor>
    <text evidence="6">Binds 1 [4Fe-4S] cluster. The cluster is coordinated with 3 cysteines and an exchangeable S-adenosyl-L-methionine.</text>
</comment>
<comment type="similarity">
    <text evidence="6">Belongs to the UPF0313 family.</text>
</comment>
<evidence type="ECO:0000256" key="4">
    <source>
        <dbReference type="ARBA" id="ARBA00023004"/>
    </source>
</evidence>
<evidence type="ECO:0000256" key="5">
    <source>
        <dbReference type="ARBA" id="ARBA00023014"/>
    </source>
</evidence>
<dbReference type="KEGG" id="dat:HRM2_33330"/>
<dbReference type="Proteomes" id="UP000000442">
    <property type="component" value="Chromosome"/>
</dbReference>
<dbReference type="SFLD" id="SFLDG01082">
    <property type="entry name" value="B12-binding_domain_containing"/>
    <property type="match status" value="1"/>
</dbReference>
<dbReference type="PANTHER" id="PTHR32331">
    <property type="entry name" value="UPF0313 PROTEIN YGIQ"/>
    <property type="match status" value="1"/>
</dbReference>
<dbReference type="PROSITE" id="PS51918">
    <property type="entry name" value="RADICAL_SAM"/>
    <property type="match status" value="1"/>
</dbReference>
<feature type="domain" description="Radical SAM core" evidence="7">
    <location>
        <begin position="287"/>
        <end position="561"/>
    </location>
</feature>
<keyword evidence="1 6" id="KW-0004">4Fe-4S</keyword>
<dbReference type="AlphaFoldDB" id="C0QM91"/>
<reference evidence="8 9" key="1">
    <citation type="journal article" date="2009" name="Environ. Microbiol.">
        <title>Genome sequence of Desulfobacterium autotrophicum HRM2, a marine sulfate reducer oxidizing organic carbon completely to carbon dioxide.</title>
        <authorList>
            <person name="Strittmatter A.W."/>
            <person name="Liesegang H."/>
            <person name="Rabus R."/>
            <person name="Decker I."/>
            <person name="Amann J."/>
            <person name="Andres S."/>
            <person name="Henne A."/>
            <person name="Fricke W.F."/>
            <person name="Martinez-Arias R."/>
            <person name="Bartels D."/>
            <person name="Goesmann A."/>
            <person name="Krause L."/>
            <person name="Puehler A."/>
            <person name="Klenk H.P."/>
            <person name="Richter M."/>
            <person name="Schuler M."/>
            <person name="Gloeckner F.O."/>
            <person name="Meyerdierks A."/>
            <person name="Gottschalk G."/>
            <person name="Amann R."/>
        </authorList>
    </citation>
    <scope>NUCLEOTIDE SEQUENCE [LARGE SCALE GENOMIC DNA]</scope>
    <source>
        <strain evidence="9">ATCC 43914 / DSM 3382 / HRM2</strain>
    </source>
</reference>
<evidence type="ECO:0000256" key="3">
    <source>
        <dbReference type="ARBA" id="ARBA00022723"/>
    </source>
</evidence>
<organism evidence="8 9">
    <name type="scientific">Desulforapulum autotrophicum (strain ATCC 43914 / DSM 3382 / VKM B-1955 / HRM2)</name>
    <name type="common">Desulfobacterium autotrophicum</name>
    <dbReference type="NCBI Taxonomy" id="177437"/>
    <lineage>
        <taxon>Bacteria</taxon>
        <taxon>Pseudomonadati</taxon>
        <taxon>Thermodesulfobacteriota</taxon>
        <taxon>Desulfobacteria</taxon>
        <taxon>Desulfobacterales</taxon>
        <taxon>Desulfobacteraceae</taxon>
        <taxon>Desulforapulum</taxon>
    </lineage>
</organism>
<dbReference type="InterPro" id="IPR020612">
    <property type="entry name" value="Methylthiotransferase_CS"/>
</dbReference>
<dbReference type="Pfam" id="PF08497">
    <property type="entry name" value="Radical_SAM_N"/>
    <property type="match status" value="1"/>
</dbReference>
<dbReference type="InterPro" id="IPR022946">
    <property type="entry name" value="UPF0313"/>
</dbReference>
<dbReference type="GO" id="GO:0005506">
    <property type="term" value="F:iron ion binding"/>
    <property type="evidence" value="ECO:0007669"/>
    <property type="project" value="UniProtKB-UniRule"/>
</dbReference>
<protein>
    <submittedName>
        <fullName evidence="8">Fe-S oxidoreductase family protein</fullName>
        <ecNumber evidence="8">1.8.-.-</ecNumber>
    </submittedName>
</protein>
<dbReference type="GO" id="GO:0016491">
    <property type="term" value="F:oxidoreductase activity"/>
    <property type="evidence" value="ECO:0007669"/>
    <property type="project" value="UniProtKB-KW"/>
</dbReference>
<evidence type="ECO:0000313" key="8">
    <source>
        <dbReference type="EMBL" id="ACN16408.1"/>
    </source>
</evidence>
<dbReference type="OrthoDB" id="9803479at2"/>
<proteinExistence type="inferred from homology"/>
<dbReference type="InterPro" id="IPR006638">
    <property type="entry name" value="Elp3/MiaA/NifB-like_rSAM"/>
</dbReference>
<evidence type="ECO:0000256" key="2">
    <source>
        <dbReference type="ARBA" id="ARBA00022691"/>
    </source>
</evidence>
<dbReference type="HOGENOM" id="CLU_018288_2_0_7"/>
<dbReference type="InterPro" id="IPR013704">
    <property type="entry name" value="UPF0313_N"/>
</dbReference>
<evidence type="ECO:0000313" key="9">
    <source>
        <dbReference type="Proteomes" id="UP000000442"/>
    </source>
</evidence>
<dbReference type="SUPFAM" id="SSF102114">
    <property type="entry name" value="Radical SAM enzymes"/>
    <property type="match status" value="1"/>
</dbReference>
<dbReference type="STRING" id="177437.HRM2_33330"/>
<accession>C0QM91</accession>
<dbReference type="SFLD" id="SFLDS00029">
    <property type="entry name" value="Radical_SAM"/>
    <property type="match status" value="1"/>
</dbReference>
<gene>
    <name evidence="8" type="ordered locus">HRM2_33330</name>
</gene>
<keyword evidence="5 6" id="KW-0411">Iron-sulfur</keyword>
<keyword evidence="4 6" id="KW-0408">Iron</keyword>
<keyword evidence="8" id="KW-0560">Oxidoreductase</keyword>
<dbReference type="RefSeq" id="WP_015905170.1">
    <property type="nucleotide sequence ID" value="NC_012108.1"/>
</dbReference>
<keyword evidence="2 6" id="KW-0949">S-adenosyl-L-methionine</keyword>
<sequence length="565" mass="63806">MFLPTTHKEMQTLGWECLDVIFVSGDTYIDSPYTGVALLGKLLVEKGFRVGVIAQPDITNDADIKRLGEPRLFWGVTSGSVDSMVANYTATKKWRKSDDYTPGGMNNRRPDRAVIAYTNLIRRYFKGTCPIVIGGIEASLRRIAHFDFWSNKIRRSILFDAKADILAYGMAEATVVELARALDQGRDVTKIRGLCYISKTITNGYIELPSFEKSAADKQEFSNGFRLFYANNDPVTAKGLGQQHGDRFLIQNPPQPFPSTPEMDEIYNLEFEREAHPFYTQAGKVKALDTIRFSIPTHRGCYGECNFCAIAVHEGRTVRWRSRESIINEARALTRHPRFRGIITDIGGPTANMYGFECKKKYDKGACPDKRCLFPKVCQSLKPDHSSQIELLRQIRTVPGVKKVFIASGIRQDLIFADKSHGMTFLKTVVAHHVSGQMKIAPEHTETKILELMGKPDSAALIEFKAQFDRLSKENGKQQFLTYYLIAAHPGSTMEDMKKLKQFCSTILKIRPEQTQIFTPTPSTFSTLMYYTGTDPFSGKPLFVERNPLAKEGQKNILTGNRKRK</sequence>
<dbReference type="Gene3D" id="3.80.30.20">
    <property type="entry name" value="tm_1862 like domain"/>
    <property type="match status" value="1"/>
</dbReference>
<dbReference type="SFLD" id="SFLDG01069">
    <property type="entry name" value="UPF0313"/>
    <property type="match status" value="1"/>
</dbReference>
<evidence type="ECO:0000256" key="6">
    <source>
        <dbReference type="HAMAP-Rule" id="MF_01251"/>
    </source>
</evidence>
<feature type="binding site" evidence="6">
    <location>
        <position position="308"/>
    </location>
    <ligand>
        <name>[4Fe-4S] cluster</name>
        <dbReference type="ChEBI" id="CHEBI:49883"/>
        <note>4Fe-4S-S-AdoMet</note>
    </ligand>
</feature>
<name>C0QM91_DESAH</name>
<feature type="binding site" evidence="6">
    <location>
        <position position="305"/>
    </location>
    <ligand>
        <name>[4Fe-4S] cluster</name>
        <dbReference type="ChEBI" id="CHEBI:49883"/>
        <note>4Fe-4S-S-AdoMet</note>
    </ligand>
</feature>
<keyword evidence="9" id="KW-1185">Reference proteome</keyword>
<evidence type="ECO:0000256" key="1">
    <source>
        <dbReference type="ARBA" id="ARBA00022485"/>
    </source>
</evidence>
<dbReference type="InterPro" id="IPR023404">
    <property type="entry name" value="rSAM_horseshoe"/>
</dbReference>
<dbReference type="PROSITE" id="PS01278">
    <property type="entry name" value="MTTASE_RADICAL"/>
    <property type="match status" value="1"/>
</dbReference>
<dbReference type="InterPro" id="IPR058240">
    <property type="entry name" value="rSAM_sf"/>
</dbReference>
<dbReference type="GO" id="GO:0051539">
    <property type="term" value="F:4 iron, 4 sulfur cluster binding"/>
    <property type="evidence" value="ECO:0007669"/>
    <property type="project" value="UniProtKB-KW"/>
</dbReference>
<keyword evidence="3 6" id="KW-0479">Metal-binding</keyword>
<dbReference type="EMBL" id="CP001087">
    <property type="protein sequence ID" value="ACN16408.1"/>
    <property type="molecule type" value="Genomic_DNA"/>
</dbReference>
<dbReference type="PANTHER" id="PTHR32331:SF0">
    <property type="entry name" value="UPF0313 PROTEIN YGIQ"/>
    <property type="match status" value="1"/>
</dbReference>
<evidence type="ECO:0000259" key="7">
    <source>
        <dbReference type="PROSITE" id="PS51918"/>
    </source>
</evidence>
<dbReference type="InterPro" id="IPR007197">
    <property type="entry name" value="rSAM"/>
</dbReference>
<feature type="binding site" evidence="6">
    <location>
        <position position="301"/>
    </location>
    <ligand>
        <name>[4Fe-4S] cluster</name>
        <dbReference type="ChEBI" id="CHEBI:49883"/>
        <note>4Fe-4S-S-AdoMet</note>
    </ligand>
</feature>
<dbReference type="HAMAP" id="MF_01251">
    <property type="entry name" value="UPF0313"/>
    <property type="match status" value="1"/>
</dbReference>
<dbReference type="EC" id="1.8.-.-" evidence="8"/>
<dbReference type="SMART" id="SM00729">
    <property type="entry name" value="Elp3"/>
    <property type="match status" value="1"/>
</dbReference>
<dbReference type="NCBIfam" id="TIGR03904">
    <property type="entry name" value="SAM_YgiQ"/>
    <property type="match status" value="1"/>
</dbReference>
<dbReference type="eggNOG" id="COG1032">
    <property type="taxonomic scope" value="Bacteria"/>
</dbReference>